<accession>A0A7M7J4C2</accession>
<protein>
    <recommendedName>
        <fullName evidence="15">Zinc transporter 2</fullName>
    </recommendedName>
</protein>
<sequence>MAIHVRDNAQQPITPSNYDGSKKLENGPHGAPTRNVPMQNGPLDRDEHPSPLEINSGSMVKPSGRTGKFSDFEETPLTTEDGSTSRKKRQHYSTIETSKCIHGRKDCDCNHKDTVCRYQDLSDSSSSDHCHAETSVSTNAAAKRKLIIASILCLLFMLIECVGGVLANSLAIATDAAHLLTDFASFMISLFAIWISARPASKRMSFGWHRAEVIGALTSVLLIWVVTGILVYLAVERIVKKEYEIDSLVMLISAGIGVIVNIIMGCSLHYGGLSHGHSHGGTSGAHTHDGGKHADDDLEQGRVVDTKYGHSHEQDANSNINVRAALIHVIGDFLQSLGVFVAALIIHFWPEYSIVDPICTFLFSVLVLFTTITILKETIMVLMEGKPKGIDFGEVRELLTEVRGVKHVHNLRIWALTMEKTVLSTHVGIEVGTTDYHRVQKECVRKLRDKYAFFEVTVQVEEWNPNMQDCVKCNDISD</sequence>
<organism evidence="13 14">
    <name type="scientific">Varroa destructor</name>
    <name type="common">Honeybee mite</name>
    <dbReference type="NCBI Taxonomy" id="109461"/>
    <lineage>
        <taxon>Eukaryota</taxon>
        <taxon>Metazoa</taxon>
        <taxon>Ecdysozoa</taxon>
        <taxon>Arthropoda</taxon>
        <taxon>Chelicerata</taxon>
        <taxon>Arachnida</taxon>
        <taxon>Acari</taxon>
        <taxon>Parasitiformes</taxon>
        <taxon>Mesostigmata</taxon>
        <taxon>Gamasina</taxon>
        <taxon>Dermanyssoidea</taxon>
        <taxon>Varroidae</taxon>
        <taxon>Varroa</taxon>
    </lineage>
</organism>
<keyword evidence="8 10" id="KW-0472">Membrane</keyword>
<dbReference type="InterPro" id="IPR050681">
    <property type="entry name" value="CDF/SLC30A"/>
</dbReference>
<dbReference type="Proteomes" id="UP000594260">
    <property type="component" value="Unplaced"/>
</dbReference>
<dbReference type="GeneID" id="111243899"/>
<dbReference type="Gene3D" id="1.20.1510.10">
    <property type="entry name" value="Cation efflux protein transmembrane domain"/>
    <property type="match status" value="1"/>
</dbReference>
<evidence type="ECO:0000256" key="2">
    <source>
        <dbReference type="ARBA" id="ARBA00008873"/>
    </source>
</evidence>
<dbReference type="InterPro" id="IPR036837">
    <property type="entry name" value="Cation_efflux_CTD_sf"/>
</dbReference>
<evidence type="ECO:0000313" key="14">
    <source>
        <dbReference type="Proteomes" id="UP000594260"/>
    </source>
</evidence>
<evidence type="ECO:0000256" key="4">
    <source>
        <dbReference type="ARBA" id="ARBA00022692"/>
    </source>
</evidence>
<evidence type="ECO:0000256" key="10">
    <source>
        <dbReference type="SAM" id="Phobius"/>
    </source>
</evidence>
<dbReference type="InterPro" id="IPR002524">
    <property type="entry name" value="Cation_efflux"/>
</dbReference>
<dbReference type="Pfam" id="PF01545">
    <property type="entry name" value="Cation_efflux"/>
    <property type="match status" value="1"/>
</dbReference>
<keyword evidence="6 10" id="KW-1133">Transmembrane helix</keyword>
<dbReference type="InterPro" id="IPR027469">
    <property type="entry name" value="Cation_efflux_TMD_sf"/>
</dbReference>
<dbReference type="PANTHER" id="PTHR11562">
    <property type="entry name" value="CATION EFFLUX PROTEIN/ ZINC TRANSPORTER"/>
    <property type="match status" value="1"/>
</dbReference>
<dbReference type="KEGG" id="vde:111243899"/>
<keyword evidence="3" id="KW-0813">Transport</keyword>
<dbReference type="AlphaFoldDB" id="A0A7M7J4C2"/>
<feature type="domain" description="Cation efflux protein cytoplasmic" evidence="12">
    <location>
        <begin position="387"/>
        <end position="462"/>
    </location>
</feature>
<feature type="region of interest" description="Disordered" evidence="9">
    <location>
        <begin position="1"/>
        <end position="90"/>
    </location>
</feature>
<evidence type="ECO:0000256" key="6">
    <source>
        <dbReference type="ARBA" id="ARBA00022989"/>
    </source>
</evidence>
<dbReference type="PANTHER" id="PTHR11562:SF17">
    <property type="entry name" value="RE54080P-RELATED"/>
    <property type="match status" value="1"/>
</dbReference>
<feature type="transmembrane region" description="Helical" evidence="10">
    <location>
        <begin position="146"/>
        <end position="171"/>
    </location>
</feature>
<evidence type="ECO:0000256" key="5">
    <source>
        <dbReference type="ARBA" id="ARBA00022906"/>
    </source>
</evidence>
<dbReference type="GO" id="GO:0010043">
    <property type="term" value="P:response to zinc ion"/>
    <property type="evidence" value="ECO:0007669"/>
    <property type="project" value="TreeGrafter"/>
</dbReference>
<evidence type="ECO:0000256" key="1">
    <source>
        <dbReference type="ARBA" id="ARBA00004141"/>
    </source>
</evidence>
<proteinExistence type="inferred from homology"/>
<dbReference type="GO" id="GO:0005886">
    <property type="term" value="C:plasma membrane"/>
    <property type="evidence" value="ECO:0007669"/>
    <property type="project" value="TreeGrafter"/>
</dbReference>
<keyword evidence="14" id="KW-1185">Reference proteome</keyword>
<reference evidence="13" key="1">
    <citation type="submission" date="2021-01" db="UniProtKB">
        <authorList>
            <consortium name="EnsemblMetazoa"/>
        </authorList>
    </citation>
    <scope>IDENTIFICATION</scope>
</reference>
<evidence type="ECO:0000259" key="11">
    <source>
        <dbReference type="Pfam" id="PF01545"/>
    </source>
</evidence>
<dbReference type="RefSeq" id="XP_022645927.1">
    <property type="nucleotide sequence ID" value="XM_022790192.1"/>
</dbReference>
<comment type="subcellular location">
    <subcellularLocation>
        <location evidence="1">Membrane</location>
        <topology evidence="1">Multi-pass membrane protein</topology>
    </subcellularLocation>
</comment>
<evidence type="ECO:0000256" key="8">
    <source>
        <dbReference type="ARBA" id="ARBA00023136"/>
    </source>
</evidence>
<dbReference type="FunCoup" id="A0A7M7J4C2">
    <property type="interactions" value="20"/>
</dbReference>
<comment type="similarity">
    <text evidence="2">Belongs to the cation diffusion facilitator (CDF) transporter (TC 2.A.4) family. SLC30A subfamily.</text>
</comment>
<dbReference type="EnsemblMetazoa" id="XM_022790192">
    <property type="protein sequence ID" value="XP_022645927"/>
    <property type="gene ID" value="LOC111243899"/>
</dbReference>
<dbReference type="Pfam" id="PF16916">
    <property type="entry name" value="ZT_dimer"/>
    <property type="match status" value="1"/>
</dbReference>
<evidence type="ECO:0000256" key="3">
    <source>
        <dbReference type="ARBA" id="ARBA00022448"/>
    </source>
</evidence>
<feature type="transmembrane region" description="Helical" evidence="10">
    <location>
        <begin position="183"/>
        <end position="201"/>
    </location>
</feature>
<keyword evidence="7" id="KW-0406">Ion transport</keyword>
<keyword evidence="5" id="KW-0864">Zinc transport</keyword>
<dbReference type="InParanoid" id="A0A7M7J4C2"/>
<dbReference type="NCBIfam" id="TIGR01297">
    <property type="entry name" value="CDF"/>
    <property type="match status" value="1"/>
</dbReference>
<feature type="transmembrane region" description="Helical" evidence="10">
    <location>
        <begin position="354"/>
        <end position="375"/>
    </location>
</feature>
<evidence type="ECO:0008006" key="15">
    <source>
        <dbReference type="Google" id="ProtNLM"/>
    </source>
</evidence>
<name>A0A7M7J4C2_VARDE</name>
<feature type="transmembrane region" description="Helical" evidence="10">
    <location>
        <begin position="247"/>
        <end position="270"/>
    </location>
</feature>
<feature type="domain" description="Cation efflux protein transmembrane" evidence="11">
    <location>
        <begin position="146"/>
        <end position="383"/>
    </location>
</feature>
<evidence type="ECO:0000259" key="12">
    <source>
        <dbReference type="Pfam" id="PF16916"/>
    </source>
</evidence>
<dbReference type="InterPro" id="IPR027470">
    <property type="entry name" value="Cation_efflux_CTD"/>
</dbReference>
<dbReference type="GO" id="GO:0005385">
    <property type="term" value="F:zinc ion transmembrane transporter activity"/>
    <property type="evidence" value="ECO:0007669"/>
    <property type="project" value="TreeGrafter"/>
</dbReference>
<dbReference type="OrthoDB" id="9944568at2759"/>
<feature type="transmembrane region" description="Helical" evidence="10">
    <location>
        <begin position="213"/>
        <end position="235"/>
    </location>
</feature>
<dbReference type="FunFam" id="1.20.1510.10:FF:000027">
    <property type="entry name" value="Zinc transporter ttm-1"/>
    <property type="match status" value="1"/>
</dbReference>
<feature type="transmembrane region" description="Helical" evidence="10">
    <location>
        <begin position="325"/>
        <end position="348"/>
    </location>
</feature>
<keyword evidence="5" id="KW-0862">Zinc</keyword>
<evidence type="ECO:0000313" key="13">
    <source>
        <dbReference type="EnsemblMetazoa" id="XP_022645927"/>
    </source>
</evidence>
<evidence type="ECO:0000256" key="7">
    <source>
        <dbReference type="ARBA" id="ARBA00023065"/>
    </source>
</evidence>
<dbReference type="SUPFAM" id="SSF161111">
    <property type="entry name" value="Cation efflux protein transmembrane domain-like"/>
    <property type="match status" value="1"/>
</dbReference>
<evidence type="ECO:0000256" key="9">
    <source>
        <dbReference type="SAM" id="MobiDB-lite"/>
    </source>
</evidence>
<dbReference type="SUPFAM" id="SSF160240">
    <property type="entry name" value="Cation efflux protein cytoplasmic domain-like"/>
    <property type="match status" value="1"/>
</dbReference>
<feature type="compositionally biased region" description="Polar residues" evidence="9">
    <location>
        <begin position="8"/>
        <end position="19"/>
    </location>
</feature>
<dbReference type="InterPro" id="IPR058533">
    <property type="entry name" value="Cation_efflux_TM"/>
</dbReference>
<keyword evidence="4 10" id="KW-0812">Transmembrane</keyword>